<dbReference type="PANTHER" id="PTHR47331">
    <property type="entry name" value="PHD-TYPE DOMAIN-CONTAINING PROTEIN"/>
    <property type="match status" value="1"/>
</dbReference>
<dbReference type="PANTHER" id="PTHR47331:SF6">
    <property type="entry name" value="DOUBLECORTIN DOMAIN-CONTAINING PROTEIN"/>
    <property type="match status" value="1"/>
</dbReference>
<accession>A0ABD0ML57</accession>
<evidence type="ECO:0000313" key="1">
    <source>
        <dbReference type="EMBL" id="KAL0149700.1"/>
    </source>
</evidence>
<name>A0ABD0ML57_CIRMR</name>
<evidence type="ECO:0000313" key="2">
    <source>
        <dbReference type="Proteomes" id="UP001529510"/>
    </source>
</evidence>
<protein>
    <submittedName>
        <fullName evidence="1">Uncharacterized protein</fullName>
    </submittedName>
</protein>
<organism evidence="1 2">
    <name type="scientific">Cirrhinus mrigala</name>
    <name type="common">Mrigala</name>
    <dbReference type="NCBI Taxonomy" id="683832"/>
    <lineage>
        <taxon>Eukaryota</taxon>
        <taxon>Metazoa</taxon>
        <taxon>Chordata</taxon>
        <taxon>Craniata</taxon>
        <taxon>Vertebrata</taxon>
        <taxon>Euteleostomi</taxon>
        <taxon>Actinopterygii</taxon>
        <taxon>Neopterygii</taxon>
        <taxon>Teleostei</taxon>
        <taxon>Ostariophysi</taxon>
        <taxon>Cypriniformes</taxon>
        <taxon>Cyprinidae</taxon>
        <taxon>Labeoninae</taxon>
        <taxon>Labeonini</taxon>
        <taxon>Cirrhinus</taxon>
    </lineage>
</organism>
<proteinExistence type="predicted"/>
<reference evidence="1 2" key="1">
    <citation type="submission" date="2024-05" db="EMBL/GenBank/DDBJ databases">
        <title>Genome sequencing and assembly of Indian major carp, Cirrhinus mrigala (Hamilton, 1822).</title>
        <authorList>
            <person name="Mohindra V."/>
            <person name="Chowdhury L.M."/>
            <person name="Lal K."/>
            <person name="Jena J.K."/>
        </authorList>
    </citation>
    <scope>NUCLEOTIDE SEQUENCE [LARGE SCALE GENOMIC DNA]</scope>
    <source>
        <strain evidence="1">CM1030</strain>
        <tissue evidence="1">Blood</tissue>
    </source>
</reference>
<dbReference type="AlphaFoldDB" id="A0ABD0ML57"/>
<keyword evidence="2" id="KW-1185">Reference proteome</keyword>
<dbReference type="EMBL" id="JAMKFB020000327">
    <property type="protein sequence ID" value="KAL0149700.1"/>
    <property type="molecule type" value="Genomic_DNA"/>
</dbReference>
<dbReference type="Proteomes" id="UP001529510">
    <property type="component" value="Unassembled WGS sequence"/>
</dbReference>
<sequence>MTNHSLAKSDFFPFFAIVSEPSSYSLRTCAGVMTMSARKAEGIVISPAEGGAYPKCSLESLSLEVSCMPNSQTGPQRTDTSPTGKKHCKHCKVRKQINGPHDAPFAQKLDLGWVVVGDVYLGKAHIPSVSTFKTNILENDHTTYLSPCTCYMNLKEEVPYSREPKGVIFGACKNGMHRTSENSLGCDVFQRTENENELALSTEDTTFLRIMDSEVYRDEGNSWVAPLPFRAPRQVLPNNRE</sequence>
<gene>
    <name evidence="1" type="ORF">M9458_054983</name>
</gene>
<comment type="caution">
    <text evidence="1">The sequence shown here is derived from an EMBL/GenBank/DDBJ whole genome shotgun (WGS) entry which is preliminary data.</text>
</comment>